<evidence type="ECO:0000256" key="5">
    <source>
        <dbReference type="ARBA" id="ARBA00022825"/>
    </source>
</evidence>
<evidence type="ECO:0000256" key="4">
    <source>
        <dbReference type="ARBA" id="ARBA00022801"/>
    </source>
</evidence>
<dbReference type="CDD" id="cd02124">
    <property type="entry name" value="PA_PoS1_like"/>
    <property type="match status" value="1"/>
</dbReference>
<dbReference type="Pfam" id="PF06280">
    <property type="entry name" value="fn3_5"/>
    <property type="match status" value="1"/>
</dbReference>
<evidence type="ECO:0000256" key="3">
    <source>
        <dbReference type="ARBA" id="ARBA00022729"/>
    </source>
</evidence>
<evidence type="ECO:0000259" key="8">
    <source>
        <dbReference type="Pfam" id="PF06280"/>
    </source>
</evidence>
<dbReference type="PROSITE" id="PS51892">
    <property type="entry name" value="SUBTILASE"/>
    <property type="match status" value="1"/>
</dbReference>
<evidence type="ECO:0000256" key="6">
    <source>
        <dbReference type="PROSITE-ProRule" id="PRU01240"/>
    </source>
</evidence>
<keyword evidence="4" id="KW-0378">Hydrolase</keyword>
<dbReference type="PANTHER" id="PTHR43399">
    <property type="entry name" value="SUBTILISIN-RELATED"/>
    <property type="match status" value="1"/>
</dbReference>
<dbReference type="GO" id="GO:0004252">
    <property type="term" value="F:serine-type endopeptidase activity"/>
    <property type="evidence" value="ECO:0007669"/>
    <property type="project" value="InterPro"/>
</dbReference>
<keyword evidence="10" id="KW-1185">Reference proteome</keyword>
<dbReference type="InterPro" id="IPR046450">
    <property type="entry name" value="PA_dom_sf"/>
</dbReference>
<keyword evidence="3" id="KW-0732">Signal</keyword>
<dbReference type="PANTHER" id="PTHR43399:SF4">
    <property type="entry name" value="CELL WALL-ASSOCIATED PROTEASE"/>
    <property type="match status" value="1"/>
</dbReference>
<sequence>MLRAYEDGVDIITISIGSVSGWPDGPWALIASRMVEEGVLVVVSAGNDGGPGAFAANGGASGHNVLAVASVQPDVRAVPSFKYTSTLPEEEPEDAWIPYDAVSNWYPTQVKGWPIWAFSLDGLDNEACEPLPEDTPDLSDVVVLVRRGGCLFDDKQVNLEQYNATHVLFYSNEMPLTKPTSRLARSNSAMITANDGKAIIQTLSSGGNVTVDFDYRPDLHTVAVKNSELAGLASPFTSIGPTNDLNIKSDISAPGGIILSTYLGDGYAIFSGTSMSCPYVAGVAALHVGEFGGRDNNQKGWAKDLAMRIITSGEAFAWDDGLLEGNTYDTLAPVPQVGTGLVNASKVLGYETSLSFAKFALNDTAHFSRYQKVDITNRGKSPITYSFSQQDFGALATIITDPDVWGTPRMAWADEMMTIPLEISPRISFPRAAFTVQPGQTRTAQFDFHLPEGSYDPKTLPVYSGKVIITGSNGEVLSVPYMGLAADLKRDVAPMIASLDPYPTIKSGVDGIDIEDKSNFTFSLDLDKQDFPRMVCRSLYATRELRWDIFESSWRERQWRYPPKVGEQGYVGSIASWAKAWSSTVFDPERHDPDEVTNLPVTSVPRSLAGKRGLDLWWLGKLSNGTQIAPGRYHMRIAALKPFGNPNAADNWSIFETPEIEVLPPVA</sequence>
<dbReference type="InterPro" id="IPR036852">
    <property type="entry name" value="Peptidase_S8/S53_dom_sf"/>
</dbReference>
<dbReference type="Pfam" id="PF00082">
    <property type="entry name" value="Peptidase_S8"/>
    <property type="match status" value="1"/>
</dbReference>
<protein>
    <recommendedName>
        <fullName evidence="11">Peptidase S8/S53 domain-containing protein</fullName>
    </recommendedName>
</protein>
<gene>
    <name evidence="9" type="ORF">NLU13_4660</name>
</gene>
<comment type="caution">
    <text evidence="9">The sequence shown here is derived from an EMBL/GenBank/DDBJ whole genome shotgun (WGS) entry which is preliminary data.</text>
</comment>
<comment type="caution">
    <text evidence="6">Lacks conserved residue(s) required for the propagation of feature annotation.</text>
</comment>
<evidence type="ECO:0000259" key="7">
    <source>
        <dbReference type="Pfam" id="PF00082"/>
    </source>
</evidence>
<dbReference type="Proteomes" id="UP001175261">
    <property type="component" value="Unassembled WGS sequence"/>
</dbReference>
<evidence type="ECO:0000256" key="1">
    <source>
        <dbReference type="ARBA" id="ARBA00011073"/>
    </source>
</evidence>
<dbReference type="Gene3D" id="3.50.30.30">
    <property type="match status" value="1"/>
</dbReference>
<dbReference type="InterPro" id="IPR023828">
    <property type="entry name" value="Peptidase_S8_Ser-AS"/>
</dbReference>
<feature type="domain" description="Peptidase S8/S53" evidence="7">
    <location>
        <begin position="3"/>
        <end position="306"/>
    </location>
</feature>
<evidence type="ECO:0000313" key="10">
    <source>
        <dbReference type="Proteomes" id="UP001175261"/>
    </source>
</evidence>
<reference evidence="9" key="1">
    <citation type="submission" date="2022-10" db="EMBL/GenBank/DDBJ databases">
        <title>Determination and structural analysis of whole genome sequence of Sarocladium strictum F4-1.</title>
        <authorList>
            <person name="Hu L."/>
            <person name="Jiang Y."/>
        </authorList>
    </citation>
    <scope>NUCLEOTIDE SEQUENCE</scope>
    <source>
        <strain evidence="9">F4-1</strain>
    </source>
</reference>
<proteinExistence type="inferred from homology"/>
<organism evidence="9 10">
    <name type="scientific">Sarocladium strictum</name>
    <name type="common">Black bundle disease fungus</name>
    <name type="synonym">Acremonium strictum</name>
    <dbReference type="NCBI Taxonomy" id="5046"/>
    <lineage>
        <taxon>Eukaryota</taxon>
        <taxon>Fungi</taxon>
        <taxon>Dikarya</taxon>
        <taxon>Ascomycota</taxon>
        <taxon>Pezizomycotina</taxon>
        <taxon>Sordariomycetes</taxon>
        <taxon>Hypocreomycetidae</taxon>
        <taxon>Hypocreales</taxon>
        <taxon>Sarocladiaceae</taxon>
        <taxon>Sarocladium</taxon>
    </lineage>
</organism>
<name>A0AA39GJM0_SARSR</name>
<dbReference type="SUPFAM" id="SSF52743">
    <property type="entry name" value="Subtilisin-like"/>
    <property type="match status" value="1"/>
</dbReference>
<dbReference type="InterPro" id="IPR013783">
    <property type="entry name" value="Ig-like_fold"/>
</dbReference>
<comment type="similarity">
    <text evidence="1 6">Belongs to the peptidase S8 family.</text>
</comment>
<dbReference type="InterPro" id="IPR051048">
    <property type="entry name" value="Peptidase_S8/S53_subtilisin"/>
</dbReference>
<accession>A0AA39GJM0</accession>
<feature type="domain" description="C5a peptidase/Subtilisin-like protease SBT2-like Fn3-like" evidence="8">
    <location>
        <begin position="360"/>
        <end position="482"/>
    </location>
</feature>
<dbReference type="GO" id="GO:0006508">
    <property type="term" value="P:proteolysis"/>
    <property type="evidence" value="ECO:0007669"/>
    <property type="project" value="UniProtKB-KW"/>
</dbReference>
<dbReference type="InterPro" id="IPR000209">
    <property type="entry name" value="Peptidase_S8/S53_dom"/>
</dbReference>
<dbReference type="EMBL" id="JAPDFR010000003">
    <property type="protein sequence ID" value="KAK0388416.1"/>
    <property type="molecule type" value="Genomic_DNA"/>
</dbReference>
<dbReference type="Gene3D" id="2.60.40.10">
    <property type="entry name" value="Immunoglobulins"/>
    <property type="match status" value="1"/>
</dbReference>
<evidence type="ECO:0000313" key="9">
    <source>
        <dbReference type="EMBL" id="KAK0388416.1"/>
    </source>
</evidence>
<dbReference type="InterPro" id="IPR010435">
    <property type="entry name" value="C5a/SBT2-like_Fn3"/>
</dbReference>
<keyword evidence="2" id="KW-0645">Protease</keyword>
<dbReference type="GO" id="GO:0016020">
    <property type="term" value="C:membrane"/>
    <property type="evidence" value="ECO:0007669"/>
    <property type="project" value="InterPro"/>
</dbReference>
<dbReference type="Gene3D" id="3.40.50.200">
    <property type="entry name" value="Peptidase S8/S53 domain"/>
    <property type="match status" value="1"/>
</dbReference>
<dbReference type="SUPFAM" id="SSF52025">
    <property type="entry name" value="PA domain"/>
    <property type="match status" value="1"/>
</dbReference>
<keyword evidence="5" id="KW-0720">Serine protease</keyword>
<evidence type="ECO:0000256" key="2">
    <source>
        <dbReference type="ARBA" id="ARBA00022670"/>
    </source>
</evidence>
<dbReference type="AlphaFoldDB" id="A0AA39GJM0"/>
<dbReference type="PROSITE" id="PS00138">
    <property type="entry name" value="SUBTILASE_SER"/>
    <property type="match status" value="1"/>
</dbReference>
<evidence type="ECO:0008006" key="11">
    <source>
        <dbReference type="Google" id="ProtNLM"/>
    </source>
</evidence>